<accession>A0ABU9YCB6</accession>
<dbReference type="EMBL" id="JBDIME010000048">
    <property type="protein sequence ID" value="MEN2793448.1"/>
    <property type="molecule type" value="Genomic_DNA"/>
</dbReference>
<dbReference type="Proteomes" id="UP001419910">
    <property type="component" value="Unassembled WGS sequence"/>
</dbReference>
<name>A0ABU9YCB6_9SPHN</name>
<gene>
    <name evidence="1" type="ORF">ABC974_27765</name>
</gene>
<protein>
    <submittedName>
        <fullName evidence="1">Replication-relaxation family protein</fullName>
    </submittedName>
</protein>
<proteinExistence type="predicted"/>
<reference evidence="1 2" key="1">
    <citation type="submission" date="2024-05" db="EMBL/GenBank/DDBJ databases">
        <authorList>
            <person name="Liu Q."/>
            <person name="Xin Y.-H."/>
        </authorList>
    </citation>
    <scope>NUCLEOTIDE SEQUENCE [LARGE SCALE GENOMIC DNA]</scope>
    <source>
        <strain evidence="1 2">CGMCC 1.10181</strain>
    </source>
</reference>
<dbReference type="InterPro" id="IPR025855">
    <property type="entry name" value="Replic_Relax"/>
</dbReference>
<comment type="caution">
    <text evidence="1">The sequence shown here is derived from an EMBL/GenBank/DDBJ whole genome shotgun (WGS) entry which is preliminary data.</text>
</comment>
<sequence>MATDTLKRRLRFAPPTAVVRRVVLTEADYLIFEAINRHGPLPTHYLYEFTKHIRRDYTHLQNRLTEFYNGDAHGPWLIRPPQQFAGFEARYQHVVYDLAPRAKVALAERGTIACFSPKRSDPFLHRLMQACVVASLEISAPAKGLRYISREEILAHPKCPQATRDTQNPLAISLIGAEQKVLIPDDLFGIEYPGIGFRFFALEIDRNTESIERRNLRQSAFGAKVAGYLDILRNQTYRSHWGVPNLHILTVTTNRTHERNIIDYIKNRADPKYVGRFAVASESSFGATWRVPNMVLTKLWSEPLIATNGLMRPLARRASIPSA</sequence>
<keyword evidence="2" id="KW-1185">Reference proteome</keyword>
<organism evidence="1 2">
    <name type="scientific">Sphingomonas oligophenolica</name>
    <dbReference type="NCBI Taxonomy" id="301154"/>
    <lineage>
        <taxon>Bacteria</taxon>
        <taxon>Pseudomonadati</taxon>
        <taxon>Pseudomonadota</taxon>
        <taxon>Alphaproteobacteria</taxon>
        <taxon>Sphingomonadales</taxon>
        <taxon>Sphingomonadaceae</taxon>
        <taxon>Sphingomonas</taxon>
    </lineage>
</organism>
<dbReference type="RefSeq" id="WP_343887562.1">
    <property type="nucleotide sequence ID" value="NZ_BAAAEH010000004.1"/>
</dbReference>
<evidence type="ECO:0000313" key="1">
    <source>
        <dbReference type="EMBL" id="MEN2793448.1"/>
    </source>
</evidence>
<evidence type="ECO:0000313" key="2">
    <source>
        <dbReference type="Proteomes" id="UP001419910"/>
    </source>
</evidence>
<dbReference type="Pfam" id="PF13814">
    <property type="entry name" value="Replic_Relax"/>
    <property type="match status" value="1"/>
</dbReference>